<dbReference type="KEGG" id="bthg:MS2017_1155"/>
<dbReference type="EMBL" id="CP024634">
    <property type="protein sequence ID" value="AYQ56857.1"/>
    <property type="molecule type" value="Genomic_DNA"/>
</dbReference>
<evidence type="ECO:0000313" key="1">
    <source>
        <dbReference type="EMBL" id="AYQ56857.1"/>
    </source>
</evidence>
<gene>
    <name evidence="1" type="ORF">MS2017_1155</name>
</gene>
<protein>
    <submittedName>
        <fullName evidence="1">Uncharacterized protein</fullName>
    </submittedName>
</protein>
<dbReference type="AlphaFoldDB" id="A0A3G3ILY1"/>
<dbReference type="Proteomes" id="UP000278334">
    <property type="component" value="Chromosome"/>
</dbReference>
<sequence>MKKIVIIIASVLFLSSFFVLKTMYSYGKDAERIAFQGVYHPKTSGNFLNFYI</sequence>
<reference evidence="1 2" key="1">
    <citation type="submission" date="2017-11" db="EMBL/GenBank/DDBJ databases">
        <title>Genome sequence of the bacterial symbiont EPR9N from a vent mussel Bathymodiolus thermophilus.</title>
        <authorList>
            <person name="Won Y.-J."/>
        </authorList>
    </citation>
    <scope>NUCLEOTIDE SEQUENCE [LARGE SCALE GENOMIC DNA]</scope>
    <source>
        <strain evidence="1 2">EPR9N</strain>
    </source>
</reference>
<name>A0A3G3ILY1_9GAMM</name>
<accession>A0A3G3ILY1</accession>
<evidence type="ECO:0000313" key="2">
    <source>
        <dbReference type="Proteomes" id="UP000278334"/>
    </source>
</evidence>
<organism evidence="1 2">
    <name type="scientific">Bathymodiolus thermophilus thioautotrophic gill symbiont</name>
    <dbReference type="NCBI Taxonomy" id="2360"/>
    <lineage>
        <taxon>Bacteria</taxon>
        <taxon>Pseudomonadati</taxon>
        <taxon>Pseudomonadota</taxon>
        <taxon>Gammaproteobacteria</taxon>
        <taxon>sulfur-oxidizing symbionts</taxon>
    </lineage>
</organism>
<dbReference type="RefSeq" id="WP_164707624.1">
    <property type="nucleotide sequence ID" value="NZ_CP024634.1"/>
</dbReference>
<proteinExistence type="predicted"/>